<dbReference type="Proteomes" id="UP001523392">
    <property type="component" value="Unassembled WGS sequence"/>
</dbReference>
<dbReference type="EMBL" id="JAFIRR010000045">
    <property type="protein sequence ID" value="MCO6416080.1"/>
    <property type="molecule type" value="Genomic_DNA"/>
</dbReference>
<evidence type="ECO:0000313" key="2">
    <source>
        <dbReference type="EMBL" id="MCO6416080.1"/>
    </source>
</evidence>
<reference evidence="2 3" key="1">
    <citation type="submission" date="2021-12" db="EMBL/GenBank/DDBJ databases">
        <title>Siccirubricoccus leaddurans sp. nov., a high concentration Zn2+ tolerance bacterium.</title>
        <authorList>
            <person name="Cao Y."/>
        </authorList>
    </citation>
    <scope>NUCLEOTIDE SEQUENCE [LARGE SCALE GENOMIC DNA]</scope>
    <source>
        <strain evidence="2 3">KC 17139</strain>
    </source>
</reference>
<name>A0ABT1D474_9PROT</name>
<protein>
    <submittedName>
        <fullName evidence="2">Uncharacterized protein</fullName>
    </submittedName>
</protein>
<organism evidence="2 3">
    <name type="scientific">Siccirubricoccus soli</name>
    <dbReference type="NCBI Taxonomy" id="2899147"/>
    <lineage>
        <taxon>Bacteria</taxon>
        <taxon>Pseudomonadati</taxon>
        <taxon>Pseudomonadota</taxon>
        <taxon>Alphaproteobacteria</taxon>
        <taxon>Acetobacterales</taxon>
        <taxon>Roseomonadaceae</taxon>
        <taxon>Siccirubricoccus</taxon>
    </lineage>
</organism>
<feature type="region of interest" description="Disordered" evidence="1">
    <location>
        <begin position="1"/>
        <end position="25"/>
    </location>
</feature>
<proteinExistence type="predicted"/>
<feature type="compositionally biased region" description="Polar residues" evidence="1">
    <location>
        <begin position="1"/>
        <end position="12"/>
    </location>
</feature>
<keyword evidence="3" id="KW-1185">Reference proteome</keyword>
<accession>A0ABT1D474</accession>
<comment type="caution">
    <text evidence="2">The sequence shown here is derived from an EMBL/GenBank/DDBJ whole genome shotgun (WGS) entry which is preliminary data.</text>
</comment>
<evidence type="ECO:0000313" key="3">
    <source>
        <dbReference type="Proteomes" id="UP001523392"/>
    </source>
</evidence>
<gene>
    <name evidence="2" type="ORF">JYK14_07835</name>
</gene>
<dbReference type="RefSeq" id="WP_252952689.1">
    <property type="nucleotide sequence ID" value="NZ_JAFIRR010000045.1"/>
</dbReference>
<evidence type="ECO:0000256" key="1">
    <source>
        <dbReference type="SAM" id="MobiDB-lite"/>
    </source>
</evidence>
<sequence>MVDSLEQPTQERSVPRPRSKPLGDRKSPLYMVAWRDGAGAAVRHKGIFVSRDAALAFVFGHLVPPGATLRIEDDRRYPGAFAVLEGVSPQEWCCAVYRAKRAHLARALFGDDGDTEPKECATRATTT</sequence>